<evidence type="ECO:0000313" key="9">
    <source>
        <dbReference type="Proteomes" id="UP001501321"/>
    </source>
</evidence>
<accession>A0ABP8QGZ2</accession>
<proteinExistence type="predicted"/>
<protein>
    <recommendedName>
        <fullName evidence="7">PTS EIIB type-1 domain-containing protein</fullName>
    </recommendedName>
</protein>
<name>A0ABP8QGZ2_9GAMM</name>
<keyword evidence="9" id="KW-1185">Reference proteome</keyword>
<keyword evidence="4" id="KW-0598">Phosphotransferase system</keyword>
<evidence type="ECO:0000256" key="2">
    <source>
        <dbReference type="ARBA" id="ARBA00022597"/>
    </source>
</evidence>
<dbReference type="RefSeq" id="WP_345013988.1">
    <property type="nucleotide sequence ID" value="NZ_BAABFC010000020.1"/>
</dbReference>
<evidence type="ECO:0000256" key="6">
    <source>
        <dbReference type="PROSITE-ProRule" id="PRU00421"/>
    </source>
</evidence>
<dbReference type="InterPro" id="IPR036878">
    <property type="entry name" value="Glu_permease_IIB"/>
</dbReference>
<keyword evidence="1" id="KW-0813">Transport</keyword>
<dbReference type="NCBIfam" id="TIGR00826">
    <property type="entry name" value="EIIB_glc"/>
    <property type="match status" value="1"/>
</dbReference>
<dbReference type="InterPro" id="IPR018113">
    <property type="entry name" value="PTrfase_EIIB_Cys"/>
</dbReference>
<dbReference type="PROSITE" id="PS51098">
    <property type="entry name" value="PTS_EIIB_TYPE_1"/>
    <property type="match status" value="1"/>
</dbReference>
<dbReference type="InterPro" id="IPR050429">
    <property type="entry name" value="PTS_Glucose_EIICBA"/>
</dbReference>
<dbReference type="SUPFAM" id="SSF55604">
    <property type="entry name" value="Glucose permease domain IIB"/>
    <property type="match status" value="1"/>
</dbReference>
<evidence type="ECO:0000259" key="7">
    <source>
        <dbReference type="PROSITE" id="PS51098"/>
    </source>
</evidence>
<dbReference type="Proteomes" id="UP001501321">
    <property type="component" value="Unassembled WGS sequence"/>
</dbReference>
<sequence length="110" mass="12125">MLELLKSKKLQALGETAGEELIKAPDPAIRALCDALGGKENIFSLDSCLTRLRVQVHHLGQVNHDKLQQLGAIGVVIVGKEVQAIFGKRSDSLRQDLDRWFGLGEVDHEK</sequence>
<evidence type="ECO:0000313" key="8">
    <source>
        <dbReference type="EMBL" id="GAA4502354.1"/>
    </source>
</evidence>
<dbReference type="PANTHER" id="PTHR30009">
    <property type="entry name" value="CYTOCHROME C-TYPE SYNTHESIS PROTEIN AND PTS TRANSMEMBRANE COMPONENT"/>
    <property type="match status" value="1"/>
</dbReference>
<comment type="caution">
    <text evidence="8">The sequence shown here is derived from an EMBL/GenBank/DDBJ whole genome shotgun (WGS) entry which is preliminary data.</text>
</comment>
<reference evidence="9" key="1">
    <citation type="journal article" date="2019" name="Int. J. Syst. Evol. Microbiol.">
        <title>The Global Catalogue of Microorganisms (GCM) 10K type strain sequencing project: providing services to taxonomists for standard genome sequencing and annotation.</title>
        <authorList>
            <consortium name="The Broad Institute Genomics Platform"/>
            <consortium name="The Broad Institute Genome Sequencing Center for Infectious Disease"/>
            <person name="Wu L."/>
            <person name="Ma J."/>
        </authorList>
    </citation>
    <scope>NUCLEOTIDE SEQUENCE [LARGE SCALE GENOMIC DNA]</scope>
    <source>
        <strain evidence="9">JCM 32226</strain>
    </source>
</reference>
<feature type="active site" description="Phosphocysteine intermediate; for EIIB activity" evidence="6">
    <location>
        <position position="48"/>
    </location>
</feature>
<keyword evidence="3" id="KW-0808">Transferase</keyword>
<dbReference type="Pfam" id="PF00367">
    <property type="entry name" value="PTS_EIIB"/>
    <property type="match status" value="1"/>
</dbReference>
<keyword evidence="2" id="KW-0762">Sugar transport</keyword>
<evidence type="ECO:0000256" key="3">
    <source>
        <dbReference type="ARBA" id="ARBA00022679"/>
    </source>
</evidence>
<evidence type="ECO:0000256" key="5">
    <source>
        <dbReference type="ARBA" id="ARBA00022777"/>
    </source>
</evidence>
<dbReference type="InterPro" id="IPR001996">
    <property type="entry name" value="PTS_IIB_1"/>
</dbReference>
<dbReference type="Gene3D" id="3.30.1360.60">
    <property type="entry name" value="Glucose permease domain IIB"/>
    <property type="match status" value="1"/>
</dbReference>
<dbReference type="EMBL" id="BAABFC010000020">
    <property type="protein sequence ID" value="GAA4502354.1"/>
    <property type="molecule type" value="Genomic_DNA"/>
</dbReference>
<gene>
    <name evidence="8" type="ORF">GCM10023095_26860</name>
</gene>
<organism evidence="8 9">
    <name type="scientific">Pseudaeromonas paramecii</name>
    <dbReference type="NCBI Taxonomy" id="2138166"/>
    <lineage>
        <taxon>Bacteria</taxon>
        <taxon>Pseudomonadati</taxon>
        <taxon>Pseudomonadota</taxon>
        <taxon>Gammaproteobacteria</taxon>
        <taxon>Aeromonadales</taxon>
        <taxon>Aeromonadaceae</taxon>
        <taxon>Pseudaeromonas</taxon>
    </lineage>
</organism>
<feature type="domain" description="PTS EIIB type-1" evidence="7">
    <location>
        <begin position="26"/>
        <end position="107"/>
    </location>
</feature>
<keyword evidence="5" id="KW-0418">Kinase</keyword>
<dbReference type="PANTHER" id="PTHR30009:SF20">
    <property type="entry name" value="PTS SYSTEM GLUCOSE-SPECIFIC EIICB COMPONENT-RELATED"/>
    <property type="match status" value="1"/>
</dbReference>
<evidence type="ECO:0000256" key="4">
    <source>
        <dbReference type="ARBA" id="ARBA00022683"/>
    </source>
</evidence>
<evidence type="ECO:0000256" key="1">
    <source>
        <dbReference type="ARBA" id="ARBA00022448"/>
    </source>
</evidence>